<evidence type="ECO:0000313" key="7">
    <source>
        <dbReference type="Proteomes" id="UP001630127"/>
    </source>
</evidence>
<reference evidence="6 7" key="1">
    <citation type="submission" date="2024-11" db="EMBL/GenBank/DDBJ databases">
        <title>A near-complete genome assembly of Cinchona calisaya.</title>
        <authorList>
            <person name="Lian D.C."/>
            <person name="Zhao X.W."/>
            <person name="Wei L."/>
        </authorList>
    </citation>
    <scope>NUCLEOTIDE SEQUENCE [LARGE SCALE GENOMIC DNA]</scope>
    <source>
        <tissue evidence="6">Nenye</tissue>
    </source>
</reference>
<feature type="domain" description="Expansin-like EG45" evidence="5">
    <location>
        <begin position="25"/>
        <end position="128"/>
    </location>
</feature>
<dbReference type="SMART" id="SM00837">
    <property type="entry name" value="DPBB_1"/>
    <property type="match status" value="1"/>
</dbReference>
<comment type="caution">
    <text evidence="6">The sequence shown here is derived from an EMBL/GenBank/DDBJ whole genome shotgun (WGS) entry which is preliminary data.</text>
</comment>
<dbReference type="InterPro" id="IPR044206">
    <property type="entry name" value="EGC1/2"/>
</dbReference>
<dbReference type="PANTHER" id="PTHR47295:SF2">
    <property type="entry name" value="EG45-LIKE DOMAIN CONTAINING PROTEIN 1-RELATED"/>
    <property type="match status" value="1"/>
</dbReference>
<dbReference type="InterPro" id="IPR009009">
    <property type="entry name" value="RlpA-like_DPBB"/>
</dbReference>
<gene>
    <name evidence="6" type="ORF">ACH5RR_003759</name>
</gene>
<comment type="subcellular location">
    <subcellularLocation>
        <location evidence="1">Secreted</location>
    </subcellularLocation>
</comment>
<dbReference type="SUPFAM" id="SSF50685">
    <property type="entry name" value="Barwin-like endoglucanases"/>
    <property type="match status" value="1"/>
</dbReference>
<dbReference type="FunFam" id="2.40.40.10:FF:000005">
    <property type="entry name" value="Barwin-related endoglucanase"/>
    <property type="match status" value="1"/>
</dbReference>
<protein>
    <recommendedName>
        <fullName evidence="5">Expansin-like EG45 domain-containing protein</fullName>
    </recommendedName>
</protein>
<organism evidence="6 7">
    <name type="scientific">Cinchona calisaya</name>
    <dbReference type="NCBI Taxonomy" id="153742"/>
    <lineage>
        <taxon>Eukaryota</taxon>
        <taxon>Viridiplantae</taxon>
        <taxon>Streptophyta</taxon>
        <taxon>Embryophyta</taxon>
        <taxon>Tracheophyta</taxon>
        <taxon>Spermatophyta</taxon>
        <taxon>Magnoliopsida</taxon>
        <taxon>eudicotyledons</taxon>
        <taxon>Gunneridae</taxon>
        <taxon>Pentapetalae</taxon>
        <taxon>asterids</taxon>
        <taxon>lamiids</taxon>
        <taxon>Gentianales</taxon>
        <taxon>Rubiaceae</taxon>
        <taxon>Cinchonoideae</taxon>
        <taxon>Cinchoneae</taxon>
        <taxon>Cinchona</taxon>
    </lineage>
</organism>
<evidence type="ECO:0000256" key="2">
    <source>
        <dbReference type="ARBA" id="ARBA00022525"/>
    </source>
</evidence>
<dbReference type="Gene3D" id="2.40.40.10">
    <property type="entry name" value="RlpA-like domain"/>
    <property type="match status" value="1"/>
</dbReference>
<dbReference type="GO" id="GO:0005576">
    <property type="term" value="C:extracellular region"/>
    <property type="evidence" value="ECO:0007669"/>
    <property type="project" value="UniProtKB-SubCell"/>
</dbReference>
<dbReference type="CDD" id="cd22269">
    <property type="entry name" value="DPBB_EG45-like"/>
    <property type="match status" value="1"/>
</dbReference>
<feature type="signal peptide" evidence="4">
    <location>
        <begin position="1"/>
        <end position="23"/>
    </location>
</feature>
<keyword evidence="2" id="KW-0964">Secreted</keyword>
<name>A0ABD3AVP6_9GENT</name>
<evidence type="ECO:0000256" key="4">
    <source>
        <dbReference type="SAM" id="SignalP"/>
    </source>
</evidence>
<dbReference type="PANTHER" id="PTHR47295">
    <property type="entry name" value="EG45-LIKE DOMAIN CONTAINING PROTEIN 1-RELATED"/>
    <property type="match status" value="1"/>
</dbReference>
<dbReference type="EMBL" id="JBJUIK010000002">
    <property type="protein sequence ID" value="KAL3535298.1"/>
    <property type="molecule type" value="Genomic_DNA"/>
</dbReference>
<evidence type="ECO:0000256" key="3">
    <source>
        <dbReference type="ARBA" id="ARBA00022729"/>
    </source>
</evidence>
<proteinExistence type="predicted"/>
<evidence type="ECO:0000313" key="6">
    <source>
        <dbReference type="EMBL" id="KAL3535298.1"/>
    </source>
</evidence>
<keyword evidence="7" id="KW-1185">Reference proteome</keyword>
<dbReference type="PROSITE" id="PS50842">
    <property type="entry name" value="EXPANSIN_EG45"/>
    <property type="match status" value="1"/>
</dbReference>
<evidence type="ECO:0000256" key="1">
    <source>
        <dbReference type="ARBA" id="ARBA00004613"/>
    </source>
</evidence>
<dbReference type="InterPro" id="IPR007112">
    <property type="entry name" value="Expansin/allergen_DPBB_dom"/>
</dbReference>
<sequence length="128" mass="13406">METLKKILVLIGLIASLISAAYANDGLATYYNIYNPSACYGFATPTGLIAAASPTIWEGLSTCGRRYSVTCTGSTNAGTPHPCTGERVAVEIVDFCPGCQGTFDLGQDAFAAIADLDAGVILIEYDRV</sequence>
<dbReference type="InterPro" id="IPR036908">
    <property type="entry name" value="RlpA-like_sf"/>
</dbReference>
<keyword evidence="3 4" id="KW-0732">Signal</keyword>
<accession>A0ABD3AVP6</accession>
<dbReference type="Pfam" id="PF03330">
    <property type="entry name" value="DPBB_1"/>
    <property type="match status" value="1"/>
</dbReference>
<feature type="chain" id="PRO_5044876939" description="Expansin-like EG45 domain-containing protein" evidence="4">
    <location>
        <begin position="24"/>
        <end position="128"/>
    </location>
</feature>
<dbReference type="Proteomes" id="UP001630127">
    <property type="component" value="Unassembled WGS sequence"/>
</dbReference>
<evidence type="ECO:0000259" key="5">
    <source>
        <dbReference type="PROSITE" id="PS50842"/>
    </source>
</evidence>
<dbReference type="AlphaFoldDB" id="A0ABD3AVP6"/>